<dbReference type="Pfam" id="PF03062">
    <property type="entry name" value="MBOAT"/>
    <property type="match status" value="1"/>
</dbReference>
<feature type="transmembrane region" description="Helical" evidence="8">
    <location>
        <begin position="414"/>
        <end position="432"/>
    </location>
</feature>
<dbReference type="RefSeq" id="WP_227709427.1">
    <property type="nucleotide sequence ID" value="NZ_JAJEQW010000001.1"/>
</dbReference>
<protein>
    <submittedName>
        <fullName evidence="9">MBOAT family protein</fullName>
    </submittedName>
</protein>
<feature type="transmembrane region" description="Helical" evidence="8">
    <location>
        <begin position="47"/>
        <end position="65"/>
    </location>
</feature>
<keyword evidence="5 8" id="KW-1133">Transmembrane helix</keyword>
<keyword evidence="6 7" id="KW-0472">Membrane</keyword>
<gene>
    <name evidence="9" type="ORF">LKD47_00945</name>
</gene>
<comment type="similarity">
    <text evidence="2 7">Belongs to the membrane-bound acyltransferase family.</text>
</comment>
<feature type="transmembrane region" description="Helical" evidence="8">
    <location>
        <begin position="101"/>
        <end position="119"/>
    </location>
</feature>
<dbReference type="EMBL" id="JAJEQW010000001">
    <property type="protein sequence ID" value="MCC2240867.1"/>
    <property type="molecule type" value="Genomic_DNA"/>
</dbReference>
<evidence type="ECO:0000256" key="3">
    <source>
        <dbReference type="ARBA" id="ARBA00022475"/>
    </source>
</evidence>
<evidence type="ECO:0000256" key="2">
    <source>
        <dbReference type="ARBA" id="ARBA00010323"/>
    </source>
</evidence>
<dbReference type="PANTHER" id="PTHR13285">
    <property type="entry name" value="ACYLTRANSFERASE"/>
    <property type="match status" value="1"/>
</dbReference>
<dbReference type="GO" id="GO:0042121">
    <property type="term" value="P:alginic acid biosynthetic process"/>
    <property type="evidence" value="ECO:0007669"/>
    <property type="project" value="InterPro"/>
</dbReference>
<dbReference type="PANTHER" id="PTHR13285:SF18">
    <property type="entry name" value="PROTEIN-CYSTEINE N-PALMITOYLTRANSFERASE RASP"/>
    <property type="match status" value="1"/>
</dbReference>
<feature type="transmembrane region" description="Helical" evidence="8">
    <location>
        <begin position="307"/>
        <end position="325"/>
    </location>
</feature>
<dbReference type="InterPro" id="IPR028362">
    <property type="entry name" value="AlgI"/>
</dbReference>
<evidence type="ECO:0000256" key="6">
    <source>
        <dbReference type="ARBA" id="ARBA00023136"/>
    </source>
</evidence>
<evidence type="ECO:0000256" key="7">
    <source>
        <dbReference type="PIRNR" id="PIRNR016636"/>
    </source>
</evidence>
<keyword evidence="7" id="KW-0012">Acyltransferase</keyword>
<dbReference type="PIRSF" id="PIRSF016636">
    <property type="entry name" value="AlgI_DltB"/>
    <property type="match status" value="1"/>
</dbReference>
<sequence length="444" mass="52001">MEFSSLEFLFRFLPIFLIIYYLVPVKYKNPVLFFGSLVFYAMGSWKDALLLLFSMSLNYILVLLMDHISRKSSRNTMLVILLCYNIGLLCIFKYTRLSLPLGISFYTFTMLSYVLDVYKKKTAALRDYLEYGTYILLFPKLISGPIAQFANMAGQLKKHPIRLEKIEHGLTLFIIGLGYKVIIANHLAILWRDIQGIGFESISTPLAWMGAFGYSAQLFFDFQGYSLMAIGIGEMLGFDLPKNFDHPYRSRTVSEFYRRWHITLGRWFRDYLYIPLGGNRKGNAWTFFNLLIVWVVTGMWHGSTINFPLWGLILFVFIALERFVIRNFLEKHGWLAHLYIWFVIPLTWVVFAITKLSDLKVYFARLFPFFGTGIAVNAGDYLKYGRTYGVFFLLAFVVSLPFMDKILKKCWKKWWMKAILFVVLWICIYQIANGLNNPFMYFSF</sequence>
<comment type="subcellular location">
    <subcellularLocation>
        <location evidence="1">Cell membrane</location>
        <topology evidence="1">Multi-pass membrane protein</topology>
    </subcellularLocation>
</comment>
<dbReference type="InterPro" id="IPR004299">
    <property type="entry name" value="MBOAT_fam"/>
</dbReference>
<feature type="transmembrane region" description="Helical" evidence="8">
    <location>
        <begin position="9"/>
        <end position="27"/>
    </location>
</feature>
<evidence type="ECO:0000313" key="10">
    <source>
        <dbReference type="Proteomes" id="UP001198893"/>
    </source>
</evidence>
<keyword evidence="3 7" id="KW-1003">Cell membrane</keyword>
<dbReference type="GO" id="GO:0005886">
    <property type="term" value="C:plasma membrane"/>
    <property type="evidence" value="ECO:0007669"/>
    <property type="project" value="UniProtKB-SubCell"/>
</dbReference>
<keyword evidence="7" id="KW-0808">Transferase</keyword>
<evidence type="ECO:0000256" key="4">
    <source>
        <dbReference type="ARBA" id="ARBA00022692"/>
    </source>
</evidence>
<evidence type="ECO:0000256" key="5">
    <source>
        <dbReference type="ARBA" id="ARBA00022989"/>
    </source>
</evidence>
<dbReference type="InterPro" id="IPR024194">
    <property type="entry name" value="Ac/AlaTfrase_AlgI/DltB"/>
</dbReference>
<dbReference type="GO" id="GO:0016746">
    <property type="term" value="F:acyltransferase activity"/>
    <property type="evidence" value="ECO:0007669"/>
    <property type="project" value="UniProtKB-KW"/>
</dbReference>
<dbReference type="PIRSF" id="PIRSF500217">
    <property type="entry name" value="AlgI"/>
    <property type="match status" value="1"/>
</dbReference>
<dbReference type="InterPro" id="IPR051085">
    <property type="entry name" value="MB_O-acyltransferase"/>
</dbReference>
<comment type="caution">
    <text evidence="9">The sequence shown here is derived from an EMBL/GenBank/DDBJ whole genome shotgun (WGS) entry which is preliminary data.</text>
</comment>
<feature type="transmembrane region" description="Helical" evidence="8">
    <location>
        <begin position="170"/>
        <end position="191"/>
    </location>
</feature>
<name>A0AAW4WEI2_9FIRM</name>
<feature type="transmembrane region" description="Helical" evidence="8">
    <location>
        <begin position="334"/>
        <end position="353"/>
    </location>
</feature>
<accession>A0AAW4WEI2</accession>
<feature type="transmembrane region" description="Helical" evidence="8">
    <location>
        <begin position="385"/>
        <end position="402"/>
    </location>
</feature>
<feature type="transmembrane region" description="Helical" evidence="8">
    <location>
        <begin position="131"/>
        <end position="150"/>
    </location>
</feature>
<evidence type="ECO:0000256" key="1">
    <source>
        <dbReference type="ARBA" id="ARBA00004651"/>
    </source>
</evidence>
<organism evidence="9 10">
    <name type="scientific">Roseburia amylophila</name>
    <dbReference type="NCBI Taxonomy" id="2981794"/>
    <lineage>
        <taxon>Bacteria</taxon>
        <taxon>Bacillati</taxon>
        <taxon>Bacillota</taxon>
        <taxon>Clostridia</taxon>
        <taxon>Lachnospirales</taxon>
        <taxon>Lachnospiraceae</taxon>
        <taxon>Roseburia</taxon>
    </lineage>
</organism>
<reference evidence="9" key="1">
    <citation type="submission" date="2021-10" db="EMBL/GenBank/DDBJ databases">
        <title>Anaerobic single-cell dispensing facilitates the cultivation of human gut bacteria.</title>
        <authorList>
            <person name="Afrizal A."/>
        </authorList>
    </citation>
    <scope>NUCLEOTIDE SEQUENCE</scope>
    <source>
        <strain evidence="9">CLA-AA-H204</strain>
    </source>
</reference>
<evidence type="ECO:0000313" key="9">
    <source>
        <dbReference type="EMBL" id="MCC2240867.1"/>
    </source>
</evidence>
<dbReference type="AlphaFoldDB" id="A0AAW4WEI2"/>
<proteinExistence type="inferred from homology"/>
<feature type="transmembrane region" description="Helical" evidence="8">
    <location>
        <begin position="77"/>
        <end position="95"/>
    </location>
</feature>
<evidence type="ECO:0000256" key="8">
    <source>
        <dbReference type="SAM" id="Phobius"/>
    </source>
</evidence>
<dbReference type="Proteomes" id="UP001198893">
    <property type="component" value="Unassembled WGS sequence"/>
</dbReference>
<keyword evidence="4 8" id="KW-0812">Transmembrane</keyword>